<dbReference type="PANTHER" id="PTHR43859:SF57">
    <property type="entry name" value="ACYL-ACTIVATING ENZYME 8-RELATED"/>
    <property type="match status" value="1"/>
</dbReference>
<evidence type="ECO:0000256" key="3">
    <source>
        <dbReference type="SAM" id="MobiDB-lite"/>
    </source>
</evidence>
<feature type="compositionally biased region" description="Polar residues" evidence="3">
    <location>
        <begin position="357"/>
        <end position="370"/>
    </location>
</feature>
<evidence type="ECO:0000313" key="5">
    <source>
        <dbReference type="EMBL" id="OWM71268.1"/>
    </source>
</evidence>
<protein>
    <recommendedName>
        <fullName evidence="4">AMP-dependent synthetase/ligase domain-containing protein</fullName>
    </recommendedName>
</protein>
<dbReference type="Gene3D" id="3.40.50.12780">
    <property type="entry name" value="N-terminal domain of ligase-like"/>
    <property type="match status" value="1"/>
</dbReference>
<dbReference type="InterPro" id="IPR000873">
    <property type="entry name" value="AMP-dep_synth/lig_dom"/>
</dbReference>
<keyword evidence="2" id="KW-0436">Ligase</keyword>
<evidence type="ECO:0000256" key="2">
    <source>
        <dbReference type="ARBA" id="ARBA00022598"/>
    </source>
</evidence>
<comment type="similarity">
    <text evidence="1">Belongs to the ATP-dependent AMP-binding enzyme family.</text>
</comment>
<accession>A0A218WFK8</accession>
<dbReference type="Proteomes" id="UP000197138">
    <property type="component" value="Unassembled WGS sequence"/>
</dbReference>
<feature type="domain" description="AMP-dependent synthetase/ligase" evidence="4">
    <location>
        <begin position="32"/>
        <end position="358"/>
    </location>
</feature>
<comment type="caution">
    <text evidence="5">The sequence shown here is derived from an EMBL/GenBank/DDBJ whole genome shotgun (WGS) entry which is preliminary data.</text>
</comment>
<evidence type="ECO:0000313" key="6">
    <source>
        <dbReference type="Proteomes" id="UP000197138"/>
    </source>
</evidence>
<organism evidence="5 6">
    <name type="scientific">Punica granatum</name>
    <name type="common">Pomegranate</name>
    <dbReference type="NCBI Taxonomy" id="22663"/>
    <lineage>
        <taxon>Eukaryota</taxon>
        <taxon>Viridiplantae</taxon>
        <taxon>Streptophyta</taxon>
        <taxon>Embryophyta</taxon>
        <taxon>Tracheophyta</taxon>
        <taxon>Spermatophyta</taxon>
        <taxon>Magnoliopsida</taxon>
        <taxon>eudicotyledons</taxon>
        <taxon>Gunneridae</taxon>
        <taxon>Pentapetalae</taxon>
        <taxon>rosids</taxon>
        <taxon>malvids</taxon>
        <taxon>Myrtales</taxon>
        <taxon>Lythraceae</taxon>
        <taxon>Punica</taxon>
    </lineage>
</organism>
<dbReference type="Pfam" id="PF00501">
    <property type="entry name" value="AMP-binding"/>
    <property type="match status" value="1"/>
</dbReference>
<gene>
    <name evidence="5" type="ORF">CDL15_Pgr011395</name>
</gene>
<reference evidence="6" key="1">
    <citation type="journal article" date="2017" name="Plant J.">
        <title>The pomegranate (Punica granatum L.) genome and the genomics of punicalagin biosynthesis.</title>
        <authorList>
            <person name="Qin G."/>
            <person name="Xu C."/>
            <person name="Ming R."/>
            <person name="Tang H."/>
            <person name="Guyot R."/>
            <person name="Kramer E.M."/>
            <person name="Hu Y."/>
            <person name="Yi X."/>
            <person name="Qi Y."/>
            <person name="Xu X."/>
            <person name="Gao Z."/>
            <person name="Pan H."/>
            <person name="Jian J."/>
            <person name="Tian Y."/>
            <person name="Yue Z."/>
            <person name="Xu Y."/>
        </authorList>
    </citation>
    <scope>NUCLEOTIDE SEQUENCE [LARGE SCALE GENOMIC DNA]</scope>
    <source>
        <strain evidence="6">cv. Dabenzi</strain>
    </source>
</reference>
<sequence length="370" mass="40991">MEDLKHSAAILSPHPVRSGSLIGWRRCMVTAPSDAVYVVAPNVPAMYELHFAMPMPGAILNCINTRLDCRTFSVLLGHAESMLLCSLILDAVSLFPLADHRPILVLIASDKEEEEAANGQKGLKELSSWPEFNSMYESMVDRGDLGFQWVRPESKWTPMVLNYTSGTASSLKGVVTVVHCHRGLYMILVDSLLDWAIPKQPIYLWTLSMFHANGWCLKWGMAAVGGTYNCLCKFDAWVVFDLIERHGVTHMCGAPMVLNMMFGGSGNRDGPLKAPVRIFTEGAPPPAAVLHRIESLDFIVSHSYCQTETAGHTMTRAWKPHWNRLPADERARFKARRQGVRTLSFNEVDVVDPKSGIPSNGTGRPTGKLS</sequence>
<dbReference type="GO" id="GO:0016874">
    <property type="term" value="F:ligase activity"/>
    <property type="evidence" value="ECO:0007669"/>
    <property type="project" value="UniProtKB-KW"/>
</dbReference>
<dbReference type="PANTHER" id="PTHR43859">
    <property type="entry name" value="ACYL-ACTIVATING ENZYME"/>
    <property type="match status" value="1"/>
</dbReference>
<dbReference type="EMBL" id="MTKT01004486">
    <property type="protein sequence ID" value="OWM71268.1"/>
    <property type="molecule type" value="Genomic_DNA"/>
</dbReference>
<dbReference type="SUPFAM" id="SSF56801">
    <property type="entry name" value="Acetyl-CoA synthetase-like"/>
    <property type="match status" value="1"/>
</dbReference>
<dbReference type="AlphaFoldDB" id="A0A218WFK8"/>
<proteinExistence type="inferred from homology"/>
<dbReference type="InterPro" id="IPR042099">
    <property type="entry name" value="ANL_N_sf"/>
</dbReference>
<evidence type="ECO:0000259" key="4">
    <source>
        <dbReference type="Pfam" id="PF00501"/>
    </source>
</evidence>
<evidence type="ECO:0000256" key="1">
    <source>
        <dbReference type="ARBA" id="ARBA00006432"/>
    </source>
</evidence>
<name>A0A218WFK8_PUNGR</name>
<feature type="region of interest" description="Disordered" evidence="3">
    <location>
        <begin position="350"/>
        <end position="370"/>
    </location>
</feature>